<comment type="subunit">
    <text evidence="6">Forms a complex with DabB.</text>
</comment>
<dbReference type="PANTHER" id="PTHR38344:SF1">
    <property type="entry name" value="INORGANIC CARBON TRANSPORTER SUBUNIT DABA-RELATED"/>
    <property type="match status" value="1"/>
</dbReference>
<evidence type="ECO:0000313" key="7">
    <source>
        <dbReference type="EMBL" id="AWG20506.1"/>
    </source>
</evidence>
<reference evidence="7 8" key="1">
    <citation type="submission" date="2017-04" db="EMBL/GenBank/DDBJ databases">
        <title>Compelte genome sequence of WV33.</title>
        <authorList>
            <person name="Lee P.C."/>
        </authorList>
    </citation>
    <scope>NUCLEOTIDE SEQUENCE [LARGE SCALE GENOMIC DNA]</scope>
    <source>
        <strain evidence="7 8">WV33</strain>
    </source>
</reference>
<keyword evidence="8" id="KW-1185">Reference proteome</keyword>
<dbReference type="InterPro" id="IPR018752">
    <property type="entry name" value="DabA"/>
</dbReference>
<feature type="binding site" evidence="6">
    <location>
        <position position="295"/>
    </location>
    <ligand>
        <name>Zn(2+)</name>
        <dbReference type="ChEBI" id="CHEBI:29105"/>
    </ligand>
</feature>
<evidence type="ECO:0000256" key="4">
    <source>
        <dbReference type="ARBA" id="ARBA00022833"/>
    </source>
</evidence>
<keyword evidence="2 6" id="KW-1003">Cell membrane</keyword>
<proteinExistence type="inferred from homology"/>
<evidence type="ECO:0000313" key="8">
    <source>
        <dbReference type="Proteomes" id="UP000244527"/>
    </source>
</evidence>
<evidence type="ECO:0000256" key="2">
    <source>
        <dbReference type="ARBA" id="ARBA00022475"/>
    </source>
</evidence>
<keyword evidence="3 6" id="KW-0479">Metal-binding</keyword>
<dbReference type="RefSeq" id="WP_108739468.1">
    <property type="nucleotide sequence ID" value="NZ_CP020918.1"/>
</dbReference>
<dbReference type="HAMAP" id="MF_01871">
    <property type="entry name" value="DabA"/>
    <property type="match status" value="1"/>
</dbReference>
<feature type="binding site" evidence="6">
    <location>
        <position position="491"/>
    </location>
    <ligand>
        <name>Zn(2+)</name>
        <dbReference type="ChEBI" id="CHEBI:29105"/>
    </ligand>
</feature>
<organism evidence="7 8">
    <name type="scientific">Flavobacterium faecale</name>
    <dbReference type="NCBI Taxonomy" id="1355330"/>
    <lineage>
        <taxon>Bacteria</taxon>
        <taxon>Pseudomonadati</taxon>
        <taxon>Bacteroidota</taxon>
        <taxon>Flavobacteriia</taxon>
        <taxon>Flavobacteriales</taxon>
        <taxon>Flavobacteriaceae</taxon>
        <taxon>Flavobacterium</taxon>
    </lineage>
</organism>
<evidence type="ECO:0000256" key="3">
    <source>
        <dbReference type="ARBA" id="ARBA00022723"/>
    </source>
</evidence>
<dbReference type="EMBL" id="CP020918">
    <property type="protein sequence ID" value="AWG20506.1"/>
    <property type="molecule type" value="Genomic_DNA"/>
</dbReference>
<dbReference type="PANTHER" id="PTHR38344">
    <property type="entry name" value="UPF0753 PROTEIN AQ_863"/>
    <property type="match status" value="1"/>
</dbReference>
<dbReference type="OrthoDB" id="9805101at2"/>
<dbReference type="AlphaFoldDB" id="A0A2S1LAD3"/>
<dbReference type="GO" id="GO:0005886">
    <property type="term" value="C:plasma membrane"/>
    <property type="evidence" value="ECO:0007669"/>
    <property type="project" value="UniProtKB-SubCell"/>
</dbReference>
<evidence type="ECO:0000256" key="1">
    <source>
        <dbReference type="ARBA" id="ARBA00022448"/>
    </source>
</evidence>
<keyword evidence="4 6" id="KW-0862">Zinc</keyword>
<dbReference type="KEGG" id="ffa:FFWV33_02655"/>
<keyword evidence="1 6" id="KW-0813">Transport</keyword>
<protein>
    <recommendedName>
        <fullName evidence="6">Probable inorganic carbon transporter subunit DabA</fullName>
    </recommendedName>
</protein>
<evidence type="ECO:0000256" key="6">
    <source>
        <dbReference type="HAMAP-Rule" id="MF_01871"/>
    </source>
</evidence>
<gene>
    <name evidence="6" type="primary">dabA</name>
    <name evidence="7" type="ORF">FFWV33_02655</name>
</gene>
<evidence type="ECO:0000256" key="5">
    <source>
        <dbReference type="ARBA" id="ARBA00023136"/>
    </source>
</evidence>
<name>A0A2S1LAD3_9FLAO</name>
<keyword evidence="5 6" id="KW-0472">Membrane</keyword>
<comment type="subcellular location">
    <subcellularLocation>
        <location evidence="6">Cell membrane</location>
        <topology evidence="6">Peripheral membrane protein</topology>
    </subcellularLocation>
</comment>
<accession>A0A2S1LAD3</accession>
<comment type="similarity">
    <text evidence="6">Belongs to the inorganic carbon transporter (TC 9.A.2) DabA family.</text>
</comment>
<feature type="binding site" evidence="6">
    <location>
        <position position="297"/>
    </location>
    <ligand>
        <name>Zn(2+)</name>
        <dbReference type="ChEBI" id="CHEBI:29105"/>
    </ligand>
</feature>
<feature type="binding site" evidence="6">
    <location>
        <position position="476"/>
    </location>
    <ligand>
        <name>Zn(2+)</name>
        <dbReference type="ChEBI" id="CHEBI:29105"/>
    </ligand>
</feature>
<comment type="cofactor">
    <cofactor evidence="6">
        <name>Zn(2+)</name>
        <dbReference type="ChEBI" id="CHEBI:29105"/>
    </cofactor>
</comment>
<comment type="function">
    <text evidence="6">Part of an energy-coupled inorganic carbon pump.</text>
</comment>
<sequence length="788" mass="88318">MIHSTIKKSIAEASKIIGKTWPLYSFVTSNPLAGYEQMPFEEAVAEAKTLLDANVFPETAVFEQAWSKGDINKNILVKLLQENLLNESPEFYLKQMEAVQTKKVANKSHTLDTIMAKWLAAFMDEGLAEWEMPNKSEGFYNAWRKLAIYDTDLPKTLLSEIPTTSSETLNTILNDYTEAEITTIFTHHLAALPGWTGYINYRSASNSLWQEKYPVDLQDYLAVRLWIAQKTGSAIAPATVSPSNATDLSKLQSIWLKAWEQSWQNGLVQLLENHQITNHLSETNKEVPEAQLVFCIDTRSELIRRHIEQNGPYETFGYAGFFGIAMDYKSVKDGTTRKSCPPIVNSAYEVSETAQADQSQKFVEYKEHNKQLKFKNYFLKRMKNMLPSAFGYVEGSGIFYGISLLTKTLLPNYLYQKNNKNEGELESIAEPQITNSCDHEDIALDIPLEEKIAIVKSAFDLLGWEQFAPLIVFAGHGSHSANNAFGSSLDCGACAASPGRHNARMLARLANMKEVKQALKMDFGIVIPATTFFIGAEHNTTTDAIVLFDSKVPASHKEVLQKLKTSLVATQKSATQERLGVKDSVALAHKKANNWGETRPEWGLAKNAGFIVGPRDLTKDKNLDGRCFLHSYNWKTDLEGKALEGIMQGPMVVTQWINNHYYFSTVDNEVFGGGSKITHNVTGKFGVVQGNGGDIKMGLPLQSVKNSDEEMYHQPLRLSVMIQAPLSNVATILSRNPNLKNLLDNEWIYLMVMNPLENDKVFKYHKDLNWVAVSQKSTATEVLEEMSV</sequence>
<dbReference type="Pfam" id="PF10070">
    <property type="entry name" value="DabA"/>
    <property type="match status" value="1"/>
</dbReference>
<dbReference type="Proteomes" id="UP000244527">
    <property type="component" value="Chromosome"/>
</dbReference>
<dbReference type="GO" id="GO:0008270">
    <property type="term" value="F:zinc ion binding"/>
    <property type="evidence" value="ECO:0007669"/>
    <property type="project" value="UniProtKB-UniRule"/>
</dbReference>